<organism evidence="1 2">
    <name type="scientific">Potamilus streckersoni</name>
    <dbReference type="NCBI Taxonomy" id="2493646"/>
    <lineage>
        <taxon>Eukaryota</taxon>
        <taxon>Metazoa</taxon>
        <taxon>Spiralia</taxon>
        <taxon>Lophotrochozoa</taxon>
        <taxon>Mollusca</taxon>
        <taxon>Bivalvia</taxon>
        <taxon>Autobranchia</taxon>
        <taxon>Heteroconchia</taxon>
        <taxon>Palaeoheterodonta</taxon>
        <taxon>Unionida</taxon>
        <taxon>Unionoidea</taxon>
        <taxon>Unionidae</taxon>
        <taxon>Ambleminae</taxon>
        <taxon>Lampsilini</taxon>
        <taxon>Potamilus</taxon>
    </lineage>
</organism>
<accession>A0AAE0RUE2</accession>
<dbReference type="Proteomes" id="UP001195483">
    <property type="component" value="Unassembled WGS sequence"/>
</dbReference>
<name>A0AAE0RUE2_9BIVA</name>
<reference evidence="1" key="3">
    <citation type="submission" date="2023-05" db="EMBL/GenBank/DDBJ databases">
        <authorList>
            <person name="Smith C.H."/>
        </authorList>
    </citation>
    <scope>NUCLEOTIDE SEQUENCE</scope>
    <source>
        <strain evidence="1">CHS0354</strain>
        <tissue evidence="1">Mantle</tissue>
    </source>
</reference>
<reference evidence="1" key="1">
    <citation type="journal article" date="2021" name="Genome Biol. Evol.">
        <title>A High-Quality Reference Genome for a Parasitic Bivalve with Doubly Uniparental Inheritance (Bivalvia: Unionida).</title>
        <authorList>
            <person name="Smith C.H."/>
        </authorList>
    </citation>
    <scope>NUCLEOTIDE SEQUENCE</scope>
    <source>
        <strain evidence="1">CHS0354</strain>
    </source>
</reference>
<gene>
    <name evidence="1" type="ORF">CHS0354_025744</name>
</gene>
<dbReference type="AlphaFoldDB" id="A0AAE0RUE2"/>
<keyword evidence="2" id="KW-1185">Reference proteome</keyword>
<comment type="caution">
    <text evidence="1">The sequence shown here is derived from an EMBL/GenBank/DDBJ whole genome shotgun (WGS) entry which is preliminary data.</text>
</comment>
<evidence type="ECO:0000313" key="2">
    <source>
        <dbReference type="Proteomes" id="UP001195483"/>
    </source>
</evidence>
<sequence>MQFLVRGRLPAHCFVSISHEKYLIYKNLLYLRKIQDQFIKLRNCLPSNTTTLSFFDKRVKENERTILKAVIVNLLRCQHRLLNNQQTSYHCLFLSLQLIQLLIPDSAVYFEQAKENNTCKVHVMSKIKILHRI</sequence>
<protein>
    <submittedName>
        <fullName evidence="1">Uncharacterized protein</fullName>
    </submittedName>
</protein>
<reference evidence="1" key="2">
    <citation type="journal article" date="2021" name="Genome Biol. Evol.">
        <title>Developing a high-quality reference genome for a parasitic bivalve with doubly uniparental inheritance (Bivalvia: Unionida).</title>
        <authorList>
            <person name="Smith C.H."/>
        </authorList>
    </citation>
    <scope>NUCLEOTIDE SEQUENCE</scope>
    <source>
        <strain evidence="1">CHS0354</strain>
        <tissue evidence="1">Mantle</tissue>
    </source>
</reference>
<evidence type="ECO:0000313" key="1">
    <source>
        <dbReference type="EMBL" id="KAK3579709.1"/>
    </source>
</evidence>
<proteinExistence type="predicted"/>
<dbReference type="EMBL" id="JAEAOA010001535">
    <property type="protein sequence ID" value="KAK3579709.1"/>
    <property type="molecule type" value="Genomic_DNA"/>
</dbReference>